<gene>
    <name evidence="2" type="ordered locus">Atc_m149</name>
</gene>
<dbReference type="RefSeq" id="WP_014003772.1">
    <property type="nucleotide sequence ID" value="NC_015851.1"/>
</dbReference>
<dbReference type="HOGENOM" id="CLU_3163473_0_0_6"/>
<evidence type="ECO:0000313" key="3">
    <source>
        <dbReference type="Proteomes" id="UP000006135"/>
    </source>
</evidence>
<dbReference type="KEGG" id="acu:Atc_m149"/>
<dbReference type="Proteomes" id="UP000006135">
    <property type="component" value="Plasmid megaplasmid"/>
</dbReference>
<sequence>MSIDDTIFWSAIFVGVLSLVAVKLPEWFDALEERKNRKKDASGHSSS</sequence>
<keyword evidence="1" id="KW-0472">Membrane</keyword>
<evidence type="ECO:0000256" key="1">
    <source>
        <dbReference type="SAM" id="Phobius"/>
    </source>
</evidence>
<reference evidence="2 3" key="1">
    <citation type="journal article" date="2011" name="J. Genet. Genomics">
        <title>Unraveling the Acidithiobacillus caldus complete genome and its central metabolisms for carbon assimilation.</title>
        <authorList>
            <person name="You X.Y."/>
            <person name="Guo X."/>
            <person name="Zheng H.J."/>
            <person name="Zhang M.J."/>
            <person name="Liu L.J."/>
            <person name="Zhu Y.Q."/>
            <person name="Zhu B."/>
            <person name="Wang S.Y."/>
            <person name="Zhao G.P."/>
            <person name="Poetsch A."/>
            <person name="Jiang C.Y."/>
            <person name="Liu S.J."/>
        </authorList>
    </citation>
    <scope>NUCLEOTIDE SEQUENCE [LARGE SCALE GENOMIC DNA]</scope>
    <source>
        <strain evidence="2 3">SM-1</strain>
        <plasmid evidence="3">Plasmid megaplasmid</plasmid>
    </source>
</reference>
<organism evidence="2 3">
    <name type="scientific">Acidithiobacillus caldus (strain SM-1)</name>
    <dbReference type="NCBI Taxonomy" id="990288"/>
    <lineage>
        <taxon>Bacteria</taxon>
        <taxon>Pseudomonadati</taxon>
        <taxon>Pseudomonadota</taxon>
        <taxon>Acidithiobacillia</taxon>
        <taxon>Acidithiobacillales</taxon>
        <taxon>Acidithiobacillaceae</taxon>
        <taxon>Acidithiobacillus</taxon>
    </lineage>
</organism>
<dbReference type="AlphaFoldDB" id="F9ZU61"/>
<keyword evidence="3" id="KW-1185">Reference proteome</keyword>
<dbReference type="GeneID" id="92933237"/>
<keyword evidence="1" id="KW-0812">Transmembrane</keyword>
<name>F9ZU61_ACICS</name>
<keyword evidence="1" id="KW-1133">Transmembrane helix</keyword>
<evidence type="ECO:0000313" key="2">
    <source>
        <dbReference type="EMBL" id="AEK59680.1"/>
    </source>
</evidence>
<geneLocation type="plasmid" evidence="2 3">
    <name>megaplasmid</name>
</geneLocation>
<feature type="transmembrane region" description="Helical" evidence="1">
    <location>
        <begin position="6"/>
        <end position="28"/>
    </location>
</feature>
<protein>
    <submittedName>
        <fullName evidence="2">Uncharacterized protein</fullName>
    </submittedName>
</protein>
<accession>F9ZU61</accession>
<proteinExistence type="predicted"/>
<keyword evidence="2" id="KW-0614">Plasmid</keyword>
<dbReference type="EMBL" id="CP002574">
    <property type="protein sequence ID" value="AEK59680.1"/>
    <property type="molecule type" value="Genomic_DNA"/>
</dbReference>